<accession>A0ABD0QSA9</accession>
<evidence type="ECO:0000313" key="2">
    <source>
        <dbReference type="EMBL" id="KAL0188131.1"/>
    </source>
</evidence>
<organism evidence="2 3">
    <name type="scientific">Cirrhinus mrigala</name>
    <name type="common">Mrigala</name>
    <dbReference type="NCBI Taxonomy" id="683832"/>
    <lineage>
        <taxon>Eukaryota</taxon>
        <taxon>Metazoa</taxon>
        <taxon>Chordata</taxon>
        <taxon>Craniata</taxon>
        <taxon>Vertebrata</taxon>
        <taxon>Euteleostomi</taxon>
        <taxon>Actinopterygii</taxon>
        <taxon>Neopterygii</taxon>
        <taxon>Teleostei</taxon>
        <taxon>Ostariophysi</taxon>
        <taxon>Cypriniformes</taxon>
        <taxon>Cyprinidae</taxon>
        <taxon>Labeoninae</taxon>
        <taxon>Labeonini</taxon>
        <taxon>Cirrhinus</taxon>
    </lineage>
</organism>
<keyword evidence="3" id="KW-1185">Reference proteome</keyword>
<protein>
    <submittedName>
        <fullName evidence="2">Uncharacterized protein</fullName>
    </submittedName>
</protein>
<feature type="non-terminal residue" evidence="2">
    <location>
        <position position="1"/>
    </location>
</feature>
<proteinExistence type="predicted"/>
<dbReference type="Proteomes" id="UP001529510">
    <property type="component" value="Unassembled WGS sequence"/>
</dbReference>
<sequence>KAVEEGMAEKKQATWNRQDSLSWLKTPMAEVNSPCTRPSPEPSLLSATLAHCTPPPVQQGSSLHSTLSWDSSQLEALNSRRSSDVIKFSIAQEELPDLFEDDLSFNSDGSAEIHSSKEREEELMRSPAESYSLDGETPLLTAQVCFEASSDKSPFNDSSIKKSPVHSRKSQGLSQWTTDERLFSLDLDKLESFSPPPPADKLTLPSLVNLTLDEY</sequence>
<name>A0ABD0QSA9_CIRMR</name>
<gene>
    <name evidence="2" type="ORF">M9458_015230</name>
</gene>
<reference evidence="2 3" key="1">
    <citation type="submission" date="2024-05" db="EMBL/GenBank/DDBJ databases">
        <title>Genome sequencing and assembly of Indian major carp, Cirrhinus mrigala (Hamilton, 1822).</title>
        <authorList>
            <person name="Mohindra V."/>
            <person name="Chowdhury L.M."/>
            <person name="Lal K."/>
            <person name="Jena J.K."/>
        </authorList>
    </citation>
    <scope>NUCLEOTIDE SEQUENCE [LARGE SCALE GENOMIC DNA]</scope>
    <source>
        <strain evidence="2">CM1030</strain>
        <tissue evidence="2">Blood</tissue>
    </source>
</reference>
<evidence type="ECO:0000256" key="1">
    <source>
        <dbReference type="SAM" id="MobiDB-lite"/>
    </source>
</evidence>
<evidence type="ECO:0000313" key="3">
    <source>
        <dbReference type="Proteomes" id="UP001529510"/>
    </source>
</evidence>
<dbReference type="AlphaFoldDB" id="A0ABD0QSA9"/>
<comment type="caution">
    <text evidence="2">The sequence shown here is derived from an EMBL/GenBank/DDBJ whole genome shotgun (WGS) entry which is preliminary data.</text>
</comment>
<dbReference type="EMBL" id="JAMKFB020000007">
    <property type="protein sequence ID" value="KAL0188131.1"/>
    <property type="molecule type" value="Genomic_DNA"/>
</dbReference>
<feature type="region of interest" description="Disordered" evidence="1">
    <location>
        <begin position="150"/>
        <end position="173"/>
    </location>
</feature>
<feature type="region of interest" description="Disordered" evidence="1">
    <location>
        <begin position="99"/>
        <end position="133"/>
    </location>
</feature>
<feature type="compositionally biased region" description="Basic and acidic residues" evidence="1">
    <location>
        <begin position="114"/>
        <end position="124"/>
    </location>
</feature>